<dbReference type="InterPro" id="IPR036565">
    <property type="entry name" value="Mur-like_cat_sf"/>
</dbReference>
<keyword evidence="5 10" id="KW-0067">ATP-binding</keyword>
<dbReference type="InterPro" id="IPR036615">
    <property type="entry name" value="Mur_ligase_C_dom_sf"/>
</dbReference>
<keyword evidence="2 10" id="KW-0436">Ligase</keyword>
<accession>A0A317EH31</accession>
<dbReference type="PANTHER" id="PTHR43024">
    <property type="entry name" value="UDP-N-ACETYLMURAMOYL-TRIPEPTIDE--D-ALANYL-D-ALANINE LIGASE"/>
    <property type="match status" value="1"/>
</dbReference>
<dbReference type="OrthoDB" id="9800958at2"/>
<dbReference type="NCBIfam" id="TIGR01143">
    <property type="entry name" value="murF"/>
    <property type="match status" value="1"/>
</dbReference>
<comment type="function">
    <text evidence="10 11">Involved in cell wall formation. Catalyzes the final step in the synthesis of UDP-N-acetylmuramoyl-pentapeptide, the precursor of murein.</text>
</comment>
<dbReference type="Gene3D" id="3.40.1190.10">
    <property type="entry name" value="Mur-like, catalytic domain"/>
    <property type="match status" value="1"/>
</dbReference>
<dbReference type="RefSeq" id="WP_109904436.1">
    <property type="nucleotide sequence ID" value="NZ_QGLE01000003.1"/>
</dbReference>
<organism evidence="15 16">
    <name type="scientific">Zavarzinia aquatilis</name>
    <dbReference type="NCBI Taxonomy" id="2211142"/>
    <lineage>
        <taxon>Bacteria</taxon>
        <taxon>Pseudomonadati</taxon>
        <taxon>Pseudomonadota</taxon>
        <taxon>Alphaproteobacteria</taxon>
        <taxon>Rhodospirillales</taxon>
        <taxon>Zavarziniaceae</taxon>
        <taxon>Zavarzinia</taxon>
    </lineage>
</organism>
<evidence type="ECO:0000256" key="2">
    <source>
        <dbReference type="ARBA" id="ARBA00022598"/>
    </source>
</evidence>
<evidence type="ECO:0000313" key="15">
    <source>
        <dbReference type="EMBL" id="PWR24723.1"/>
    </source>
</evidence>
<dbReference type="Proteomes" id="UP000245461">
    <property type="component" value="Unassembled WGS sequence"/>
</dbReference>
<dbReference type="HAMAP" id="MF_02019">
    <property type="entry name" value="MurF"/>
    <property type="match status" value="1"/>
</dbReference>
<evidence type="ECO:0000259" key="13">
    <source>
        <dbReference type="Pfam" id="PF02875"/>
    </source>
</evidence>
<dbReference type="AlphaFoldDB" id="A0A317EH31"/>
<feature type="domain" description="Mur ligase N-terminal catalytic" evidence="12">
    <location>
        <begin position="25"/>
        <end position="75"/>
    </location>
</feature>
<dbReference type="GO" id="GO:0005737">
    <property type="term" value="C:cytoplasm"/>
    <property type="evidence" value="ECO:0007669"/>
    <property type="project" value="UniProtKB-SubCell"/>
</dbReference>
<evidence type="ECO:0000256" key="4">
    <source>
        <dbReference type="ARBA" id="ARBA00022741"/>
    </source>
</evidence>
<dbReference type="InterPro" id="IPR013221">
    <property type="entry name" value="Mur_ligase_cen"/>
</dbReference>
<dbReference type="InterPro" id="IPR051046">
    <property type="entry name" value="MurCDEF_CellWall_CoF430Synth"/>
</dbReference>
<dbReference type="PANTHER" id="PTHR43024:SF1">
    <property type="entry name" value="UDP-N-ACETYLMURAMOYL-TRIPEPTIDE--D-ALANYL-D-ALANINE LIGASE"/>
    <property type="match status" value="1"/>
</dbReference>
<comment type="similarity">
    <text evidence="10">Belongs to the MurCDEF family. MurF subfamily.</text>
</comment>
<dbReference type="SUPFAM" id="SSF53244">
    <property type="entry name" value="MurD-like peptide ligases, peptide-binding domain"/>
    <property type="match status" value="1"/>
</dbReference>
<dbReference type="Gene3D" id="3.90.190.20">
    <property type="entry name" value="Mur ligase, C-terminal domain"/>
    <property type="match status" value="1"/>
</dbReference>
<dbReference type="GO" id="GO:0051301">
    <property type="term" value="P:cell division"/>
    <property type="evidence" value="ECO:0007669"/>
    <property type="project" value="UniProtKB-KW"/>
</dbReference>
<dbReference type="EC" id="6.3.2.10" evidence="10 11"/>
<dbReference type="NCBIfam" id="NF010693">
    <property type="entry name" value="PRK14093.1"/>
    <property type="match status" value="1"/>
</dbReference>
<dbReference type="GO" id="GO:0071555">
    <property type="term" value="P:cell wall organization"/>
    <property type="evidence" value="ECO:0007669"/>
    <property type="project" value="UniProtKB-KW"/>
</dbReference>
<dbReference type="GO" id="GO:0008360">
    <property type="term" value="P:regulation of cell shape"/>
    <property type="evidence" value="ECO:0007669"/>
    <property type="project" value="UniProtKB-KW"/>
</dbReference>
<dbReference type="Pfam" id="PF02875">
    <property type="entry name" value="Mur_ligase_C"/>
    <property type="match status" value="1"/>
</dbReference>
<dbReference type="GO" id="GO:0009252">
    <property type="term" value="P:peptidoglycan biosynthetic process"/>
    <property type="evidence" value="ECO:0007669"/>
    <property type="project" value="UniProtKB-UniRule"/>
</dbReference>
<keyword evidence="9 10" id="KW-0961">Cell wall biogenesis/degradation</keyword>
<comment type="catalytic activity">
    <reaction evidence="10 11">
        <text>D-alanyl-D-alanine + UDP-N-acetyl-alpha-D-muramoyl-L-alanyl-gamma-D-glutamyl-meso-2,6-diaminopimelate + ATP = UDP-N-acetyl-alpha-D-muramoyl-L-alanyl-gamma-D-glutamyl-meso-2,6-diaminopimeloyl-D-alanyl-D-alanine + ADP + phosphate + H(+)</text>
        <dbReference type="Rhea" id="RHEA:28374"/>
        <dbReference type="ChEBI" id="CHEBI:15378"/>
        <dbReference type="ChEBI" id="CHEBI:30616"/>
        <dbReference type="ChEBI" id="CHEBI:43474"/>
        <dbReference type="ChEBI" id="CHEBI:57822"/>
        <dbReference type="ChEBI" id="CHEBI:61386"/>
        <dbReference type="ChEBI" id="CHEBI:83905"/>
        <dbReference type="ChEBI" id="CHEBI:456216"/>
        <dbReference type="EC" id="6.3.2.10"/>
    </reaction>
</comment>
<evidence type="ECO:0000256" key="11">
    <source>
        <dbReference type="RuleBase" id="RU004136"/>
    </source>
</evidence>
<keyword evidence="3 10" id="KW-0132">Cell division</keyword>
<evidence type="ECO:0000259" key="12">
    <source>
        <dbReference type="Pfam" id="PF01225"/>
    </source>
</evidence>
<keyword evidence="4 10" id="KW-0547">Nucleotide-binding</keyword>
<comment type="caution">
    <text evidence="10">Lacks conserved residue(s) required for the propagation of feature annotation.</text>
</comment>
<evidence type="ECO:0000313" key="16">
    <source>
        <dbReference type="Proteomes" id="UP000245461"/>
    </source>
</evidence>
<evidence type="ECO:0000256" key="6">
    <source>
        <dbReference type="ARBA" id="ARBA00022960"/>
    </source>
</evidence>
<evidence type="ECO:0000259" key="14">
    <source>
        <dbReference type="Pfam" id="PF08245"/>
    </source>
</evidence>
<proteinExistence type="inferred from homology"/>
<dbReference type="Gene3D" id="3.40.1390.10">
    <property type="entry name" value="MurE/MurF, N-terminal domain"/>
    <property type="match status" value="1"/>
</dbReference>
<comment type="pathway">
    <text evidence="10 11">Cell wall biogenesis; peptidoglycan biosynthesis.</text>
</comment>
<sequence>MSALWTSAEIAAATGGKALSDFDVAHVVFDSRKVETGDFFVALSGSKVDGHDFVARALAAGAAGALVTHVPEGVAEDAGLVIVADTMVGLEDMARAARARADVVAIGVTGSVGKTGTKEALKVALAPSGPTHASVGSFNNHVGVPLTLARMPRETRYGVFEMGMNHPGELTPLSRLVRPHIAVITTVEPAHMEFFPSVEAIADAKAEIFAGVPAGGAAVLNRDNPHFDRLAVAAAARGLHVAAFGTAPGCHVRLLDLVLKPHMVVVDAMVGSRHLTYKIGTPGRHWAMNSLAVMAAVELSGADLSLAALALAEMKPPAGRGRAHVVTLASGGSFTLVDESYNASPASMRAAFANLALSEPGPRGRRIAVLGDMRELGADADALHAGLADALVASGVDLVFACGPHMKALYEALPAPIRGCHTSDSTSLAPYVSEAVRQADVVVVKGSLGSYMASIIATLLKLDSADSAP</sequence>
<evidence type="ECO:0000256" key="1">
    <source>
        <dbReference type="ARBA" id="ARBA00022490"/>
    </source>
</evidence>
<reference evidence="15 16" key="1">
    <citation type="submission" date="2018-05" db="EMBL/GenBank/DDBJ databases">
        <title>Zavarzinia sp. HR-AS.</title>
        <authorList>
            <person name="Lee Y."/>
            <person name="Jeon C.O."/>
        </authorList>
    </citation>
    <scope>NUCLEOTIDE SEQUENCE [LARGE SCALE GENOMIC DNA]</scope>
    <source>
        <strain evidence="15 16">HR-AS</strain>
    </source>
</reference>
<feature type="domain" description="Mur ligase C-terminal" evidence="13">
    <location>
        <begin position="321"/>
        <end position="447"/>
    </location>
</feature>
<evidence type="ECO:0000256" key="5">
    <source>
        <dbReference type="ARBA" id="ARBA00022840"/>
    </source>
</evidence>
<keyword evidence="7 10" id="KW-0573">Peptidoglycan synthesis</keyword>
<dbReference type="SUPFAM" id="SSF63418">
    <property type="entry name" value="MurE/MurF N-terminal domain"/>
    <property type="match status" value="1"/>
</dbReference>
<dbReference type="InterPro" id="IPR035911">
    <property type="entry name" value="MurE/MurF_N"/>
</dbReference>
<comment type="caution">
    <text evidence="15">The sequence shown here is derived from an EMBL/GenBank/DDBJ whole genome shotgun (WGS) entry which is preliminary data.</text>
</comment>
<keyword evidence="16" id="KW-1185">Reference proteome</keyword>
<dbReference type="InterPro" id="IPR000713">
    <property type="entry name" value="Mur_ligase_N"/>
</dbReference>
<keyword evidence="6 10" id="KW-0133">Cell shape</keyword>
<evidence type="ECO:0000256" key="8">
    <source>
        <dbReference type="ARBA" id="ARBA00023306"/>
    </source>
</evidence>
<evidence type="ECO:0000256" key="10">
    <source>
        <dbReference type="HAMAP-Rule" id="MF_02019"/>
    </source>
</evidence>
<dbReference type="UniPathway" id="UPA00219"/>
<dbReference type="SUPFAM" id="SSF53623">
    <property type="entry name" value="MurD-like peptide ligases, catalytic domain"/>
    <property type="match status" value="1"/>
</dbReference>
<dbReference type="Pfam" id="PF08245">
    <property type="entry name" value="Mur_ligase_M"/>
    <property type="match status" value="1"/>
</dbReference>
<keyword evidence="8 10" id="KW-0131">Cell cycle</keyword>
<dbReference type="GO" id="GO:0047480">
    <property type="term" value="F:UDP-N-acetylmuramoyl-tripeptide-D-alanyl-D-alanine ligase activity"/>
    <property type="evidence" value="ECO:0007669"/>
    <property type="project" value="UniProtKB-UniRule"/>
</dbReference>
<dbReference type="GO" id="GO:0008766">
    <property type="term" value="F:UDP-N-acetylmuramoylalanyl-D-glutamyl-2,6-diaminopimelate-D-alanyl-D-alanine ligase activity"/>
    <property type="evidence" value="ECO:0007669"/>
    <property type="project" value="RHEA"/>
</dbReference>
<keyword evidence="1 10" id="KW-0963">Cytoplasm</keyword>
<feature type="domain" description="Mur ligase central" evidence="14">
    <location>
        <begin position="108"/>
        <end position="297"/>
    </location>
</feature>
<dbReference type="EMBL" id="QGLE01000003">
    <property type="protein sequence ID" value="PWR24723.1"/>
    <property type="molecule type" value="Genomic_DNA"/>
</dbReference>
<gene>
    <name evidence="10" type="primary">murF</name>
    <name evidence="15" type="ORF">DKG74_07955</name>
</gene>
<protein>
    <recommendedName>
        <fullName evidence="10 11">UDP-N-acetylmuramoyl-tripeptide--D-alanyl-D-alanine ligase</fullName>
        <ecNumber evidence="10 11">6.3.2.10</ecNumber>
    </recommendedName>
    <alternativeName>
        <fullName evidence="10">D-alanyl-D-alanine-adding enzyme</fullName>
    </alternativeName>
</protein>
<dbReference type="InterPro" id="IPR005863">
    <property type="entry name" value="UDP-N-AcMur_synth"/>
</dbReference>
<comment type="subcellular location">
    <subcellularLocation>
        <location evidence="10 11">Cytoplasm</location>
    </subcellularLocation>
</comment>
<evidence type="ECO:0000256" key="3">
    <source>
        <dbReference type="ARBA" id="ARBA00022618"/>
    </source>
</evidence>
<dbReference type="GO" id="GO:0005524">
    <property type="term" value="F:ATP binding"/>
    <property type="evidence" value="ECO:0007669"/>
    <property type="project" value="UniProtKB-UniRule"/>
</dbReference>
<dbReference type="InterPro" id="IPR004101">
    <property type="entry name" value="Mur_ligase_C"/>
</dbReference>
<dbReference type="Pfam" id="PF01225">
    <property type="entry name" value="Mur_ligase"/>
    <property type="match status" value="1"/>
</dbReference>
<evidence type="ECO:0000256" key="9">
    <source>
        <dbReference type="ARBA" id="ARBA00023316"/>
    </source>
</evidence>
<evidence type="ECO:0000256" key="7">
    <source>
        <dbReference type="ARBA" id="ARBA00022984"/>
    </source>
</evidence>
<name>A0A317EH31_9PROT</name>